<name>A0ABQ6GTD4_9GAMM</name>
<dbReference type="Gene3D" id="2.60.40.1190">
    <property type="match status" value="1"/>
</dbReference>
<feature type="chain" id="PRO_5045710068" description="DUF5916 domain-containing protein" evidence="1">
    <location>
        <begin position="22"/>
        <end position="740"/>
    </location>
</feature>
<dbReference type="Pfam" id="PF19313">
    <property type="entry name" value="DUF5916"/>
    <property type="match status" value="2"/>
</dbReference>
<reference evidence="3 4" key="1">
    <citation type="submission" date="2023-03" db="EMBL/GenBank/DDBJ databases">
        <title>Draft genome sequence of Thalassotalea insulae KCTC 62186T.</title>
        <authorList>
            <person name="Sawabe T."/>
        </authorList>
    </citation>
    <scope>NUCLEOTIDE SEQUENCE [LARGE SCALE GENOMIC DNA]</scope>
    <source>
        <strain evidence="3 4">KCTC 62186</strain>
    </source>
</reference>
<gene>
    <name evidence="3" type="ORF">tinsulaeT_25430</name>
</gene>
<keyword evidence="1" id="KW-0732">Signal</keyword>
<dbReference type="RefSeq" id="WP_284245103.1">
    <property type="nucleotide sequence ID" value="NZ_BSST01000001.1"/>
</dbReference>
<evidence type="ECO:0000313" key="3">
    <source>
        <dbReference type="EMBL" id="GLX79203.1"/>
    </source>
</evidence>
<keyword evidence="4" id="KW-1185">Reference proteome</keyword>
<feature type="domain" description="DUF5916" evidence="2">
    <location>
        <begin position="229"/>
        <end position="319"/>
    </location>
</feature>
<proteinExistence type="predicted"/>
<organism evidence="3 4">
    <name type="scientific">Thalassotalea insulae</name>
    <dbReference type="NCBI Taxonomy" id="2056778"/>
    <lineage>
        <taxon>Bacteria</taxon>
        <taxon>Pseudomonadati</taxon>
        <taxon>Pseudomonadota</taxon>
        <taxon>Gammaproteobacteria</taxon>
        <taxon>Alteromonadales</taxon>
        <taxon>Colwelliaceae</taxon>
        <taxon>Thalassotalea</taxon>
    </lineage>
</organism>
<dbReference type="SUPFAM" id="SSF49344">
    <property type="entry name" value="CBD9-like"/>
    <property type="match status" value="1"/>
</dbReference>
<protein>
    <recommendedName>
        <fullName evidence="2">DUF5916 domain-containing protein</fullName>
    </recommendedName>
</protein>
<sequence>MKFIPNIIFIFALQICFQVNAIVVDGKLDDIEWQQIKAAENFTTVTPFSLTTPDYKTEVKLYSDDSGIYIAIVNHQPKSVQRSKRTARDAHMDADYNNIVLDFDHSALNAYSFTVANGGSIEDGIYRNENDYSYEWNGVWYSQTSSDDEHWYSEIHIPWDVAPMASVSESKRKVGLYVSRHVAHLAKTYANAPIKYNRQRFMSDFTQVVIDDHSTSSLQTFGYASIRRDMVNNESSMDIGLDLFWKPTSNKQLSLAFNPDFGHVESDELVVNFSPTETFFSENRPFFTENQGLFDVRGTESLRLVHTRRIGAKPDVGNSIDADLNGAVKFTSVGDKVHYGFFSAIEDSDGQAKGRRFYTARAITKQSDYSLGYLLNYTDRPDINRTATVNSVDYSYDFNKDIKLSGQVIQSQININTEDKNDSASWLKLEHQLNNNWTQTMQFSYYGDQLEVNDLGYLPRNDLVSANYVNSWKKPIVTAESQLKEYMINFEVEHQENTEGLNIATTMNIANTWSYKDSSSIMAKLTLDNGGHDDLLTRGNNVLAKDDGHQLELLYYGANQSQFSYHLNASIYNQSVRGKGYTAHLHSTYFFNDNYSVDFGGWYTDADNWLIWQQANEIIGYSRKQFLTRLNFNAAIDDKQELSFKFEWLALNATAQASYEVDGDGRLISSQNVLDDFSLSDTAIQLRYRYEIAPLSNIYLVYSRGGSALLAETDSFNSLFRQGWDERQGDNFLVKVRYQF</sequence>
<comment type="caution">
    <text evidence="3">The sequence shown here is derived from an EMBL/GenBank/DDBJ whole genome shotgun (WGS) entry which is preliminary data.</text>
</comment>
<evidence type="ECO:0000313" key="4">
    <source>
        <dbReference type="Proteomes" id="UP001157186"/>
    </source>
</evidence>
<dbReference type="Proteomes" id="UP001157186">
    <property type="component" value="Unassembled WGS sequence"/>
</dbReference>
<feature type="domain" description="DUF5916" evidence="2">
    <location>
        <begin position="382"/>
        <end position="738"/>
    </location>
</feature>
<evidence type="ECO:0000259" key="2">
    <source>
        <dbReference type="Pfam" id="PF19313"/>
    </source>
</evidence>
<dbReference type="EMBL" id="BSST01000001">
    <property type="protein sequence ID" value="GLX79203.1"/>
    <property type="molecule type" value="Genomic_DNA"/>
</dbReference>
<feature type="signal peptide" evidence="1">
    <location>
        <begin position="1"/>
        <end position="21"/>
    </location>
</feature>
<dbReference type="InterPro" id="IPR045670">
    <property type="entry name" value="DUF5916"/>
</dbReference>
<evidence type="ECO:0000256" key="1">
    <source>
        <dbReference type="SAM" id="SignalP"/>
    </source>
</evidence>
<accession>A0ABQ6GTD4</accession>